<dbReference type="PANTHER" id="PTHR47185">
    <property type="entry name" value="PX DOMAIN-CONTAINING PROTEIN YPR097W"/>
    <property type="match status" value="1"/>
</dbReference>
<proteinExistence type="predicted"/>
<accession>A0AAN9UYX2</accession>
<dbReference type="GO" id="GO:0035091">
    <property type="term" value="F:phosphatidylinositol binding"/>
    <property type="evidence" value="ECO:0007669"/>
    <property type="project" value="TreeGrafter"/>
</dbReference>
<dbReference type="InterPro" id="IPR047168">
    <property type="entry name" value="LEC1-like"/>
</dbReference>
<keyword evidence="5" id="KW-1185">Reference proteome</keyword>
<feature type="compositionally biased region" description="Basic and acidic residues" evidence="1">
    <location>
        <begin position="508"/>
        <end position="529"/>
    </location>
</feature>
<dbReference type="InterPro" id="IPR024555">
    <property type="entry name" value="PX-associated"/>
</dbReference>
<feature type="compositionally biased region" description="Polar residues" evidence="1">
    <location>
        <begin position="662"/>
        <end position="671"/>
    </location>
</feature>
<sequence>MSSASLTAPQLRALFDILVHHETYAEVEYFKNPEAIDRYGYPFNVNFLDGVDAGNGKSYTPLLQLLLTRVILPVPGVRDLSPEFWNVKFRGIMLRLCEADLSESYDKGTLGSRKRLATAASVIHEGITRGLLAGILEGRDADPQSSYDPKTANGLINAWHVSVHQLVYGNLVDELFDHLSTTNDFEAHSPAIKAAVDYAIIHIATLLHYIFVLSAEGPYLLKLLENVHSLIPYSVIAQTLRVGNAATMMSSLFRLVLAKVSVGAVTNWLGLTQNADDGMNLLQRIISMTLEWDAGDFRKAVEKIKKTKNRVADECLAVVNRHTGSDRTRHDSVREASQKQKKSIAVAILESEDKKLVDTLTDKQHLQLLESYSAQLAIRDREKIVDALCRQSPDFTTSVIKDILSVFEPMIREIHANVDLRKHVCALEKLLTDLIKTSKPKKANNDKNQKGASSTPASVDDYVEFLRRNRYMLFDYLHDVAKGCPELREAWRAWAKETVSTFRQNDISSKDKTSDKKAANVSQNRDKELGAGGMDGELQSLFDTIPVETREVVLAEINAHSQYLGKLQDISEEQMQRILHSASGGKPEVDHMSGPGVYLSQWQSLLDKTLITPESKQGPPRTGKDVKGLKASGKTEAVATKDTWDPVAILAKEESQRPEAPDTTTVTSQLGTRFKELVAEKSSQGLPSS</sequence>
<organism evidence="4 5">
    <name type="scientific">Diatrype stigma</name>
    <dbReference type="NCBI Taxonomy" id="117547"/>
    <lineage>
        <taxon>Eukaryota</taxon>
        <taxon>Fungi</taxon>
        <taxon>Dikarya</taxon>
        <taxon>Ascomycota</taxon>
        <taxon>Pezizomycotina</taxon>
        <taxon>Sordariomycetes</taxon>
        <taxon>Xylariomycetidae</taxon>
        <taxon>Xylariales</taxon>
        <taxon>Diatrypaceae</taxon>
        <taxon>Diatrype</taxon>
    </lineage>
</organism>
<feature type="region of interest" description="Disordered" evidence="1">
    <location>
        <begin position="506"/>
        <end position="535"/>
    </location>
</feature>
<gene>
    <name evidence="4" type="ORF">SLS62_001728</name>
</gene>
<feature type="domain" description="PX" evidence="2">
    <location>
        <begin position="378"/>
        <end position="503"/>
    </location>
</feature>
<evidence type="ECO:0000256" key="1">
    <source>
        <dbReference type="SAM" id="MobiDB-lite"/>
    </source>
</evidence>
<dbReference type="Pfam" id="PF12828">
    <property type="entry name" value="PXB"/>
    <property type="match status" value="1"/>
</dbReference>
<evidence type="ECO:0000313" key="4">
    <source>
        <dbReference type="EMBL" id="KAK7756136.1"/>
    </source>
</evidence>
<protein>
    <submittedName>
        <fullName evidence="4">Uncharacterized protein</fullName>
    </submittedName>
</protein>
<comment type="caution">
    <text evidence="4">The sequence shown here is derived from an EMBL/GenBank/DDBJ whole genome shotgun (WGS) entry which is preliminary data.</text>
</comment>
<feature type="domain" description="PX-associated" evidence="3">
    <location>
        <begin position="3"/>
        <end position="128"/>
    </location>
</feature>
<feature type="domain" description="PX" evidence="2">
    <location>
        <begin position="173"/>
        <end position="373"/>
    </location>
</feature>
<name>A0AAN9UYX2_9PEZI</name>
<dbReference type="InterPro" id="IPR024554">
    <property type="entry name" value="LEC1-like_C"/>
</dbReference>
<reference evidence="4 5" key="1">
    <citation type="submission" date="2024-02" db="EMBL/GenBank/DDBJ databases">
        <title>De novo assembly and annotation of 12 fungi associated with fruit tree decline syndrome in Ontario, Canada.</title>
        <authorList>
            <person name="Sulman M."/>
            <person name="Ellouze W."/>
            <person name="Ilyukhin E."/>
        </authorList>
    </citation>
    <scope>NUCLEOTIDE SEQUENCE [LARGE SCALE GENOMIC DNA]</scope>
    <source>
        <strain evidence="4 5">M11/M66-122</strain>
    </source>
</reference>
<evidence type="ECO:0000313" key="5">
    <source>
        <dbReference type="Proteomes" id="UP001320420"/>
    </source>
</evidence>
<evidence type="ECO:0000259" key="3">
    <source>
        <dbReference type="Pfam" id="PF12828"/>
    </source>
</evidence>
<feature type="region of interest" description="Disordered" evidence="1">
    <location>
        <begin position="651"/>
        <end position="671"/>
    </location>
</feature>
<dbReference type="PANTHER" id="PTHR47185:SF2">
    <property type="entry name" value="FUNGAL PROTEIN"/>
    <property type="match status" value="1"/>
</dbReference>
<dbReference type="AlphaFoldDB" id="A0AAN9UYX2"/>
<dbReference type="Proteomes" id="UP001320420">
    <property type="component" value="Unassembled WGS sequence"/>
</dbReference>
<dbReference type="EMBL" id="JAKJXP020000008">
    <property type="protein sequence ID" value="KAK7756136.1"/>
    <property type="molecule type" value="Genomic_DNA"/>
</dbReference>
<evidence type="ECO:0000259" key="2">
    <source>
        <dbReference type="Pfam" id="PF12825"/>
    </source>
</evidence>
<feature type="region of interest" description="Disordered" evidence="1">
    <location>
        <begin position="612"/>
        <end position="638"/>
    </location>
</feature>
<feature type="compositionally biased region" description="Basic and acidic residues" evidence="1">
    <location>
        <begin position="651"/>
        <end position="660"/>
    </location>
</feature>
<dbReference type="Pfam" id="PF12825">
    <property type="entry name" value="DUF3818"/>
    <property type="match status" value="2"/>
</dbReference>